<proteinExistence type="predicted"/>
<evidence type="ECO:0000313" key="2">
    <source>
        <dbReference type="Proteomes" id="UP000499080"/>
    </source>
</evidence>
<name>A0A4Y2VWM2_ARAVE</name>
<protein>
    <submittedName>
        <fullName evidence="1">Uncharacterized protein</fullName>
    </submittedName>
</protein>
<evidence type="ECO:0000313" key="1">
    <source>
        <dbReference type="EMBL" id="GBO29132.1"/>
    </source>
</evidence>
<comment type="caution">
    <text evidence="1">The sequence shown here is derived from an EMBL/GenBank/DDBJ whole genome shotgun (WGS) entry which is preliminary data.</text>
</comment>
<sequence length="98" mass="11083">MISPYTDTLWMISSGSPTHLAALRSTDRILDAVSAYTDYASLGWWSPYRLRMLYGNLVYRPIFRMISVCRPYIFGCSHACAVLLGHLPVDICVYRTSG</sequence>
<reference evidence="1 2" key="1">
    <citation type="journal article" date="2019" name="Sci. Rep.">
        <title>Orb-weaving spider Araneus ventricosus genome elucidates the spidroin gene catalogue.</title>
        <authorList>
            <person name="Kono N."/>
            <person name="Nakamura H."/>
            <person name="Ohtoshi R."/>
            <person name="Moran D.A.P."/>
            <person name="Shinohara A."/>
            <person name="Yoshida Y."/>
            <person name="Fujiwara M."/>
            <person name="Mori M."/>
            <person name="Tomita M."/>
            <person name="Arakawa K."/>
        </authorList>
    </citation>
    <scope>NUCLEOTIDE SEQUENCE [LARGE SCALE GENOMIC DNA]</scope>
</reference>
<dbReference type="AlphaFoldDB" id="A0A4Y2VWM2"/>
<accession>A0A4Y2VWM2</accession>
<keyword evidence="2" id="KW-1185">Reference proteome</keyword>
<organism evidence="1 2">
    <name type="scientific">Araneus ventricosus</name>
    <name type="common">Orbweaver spider</name>
    <name type="synonym">Epeira ventricosa</name>
    <dbReference type="NCBI Taxonomy" id="182803"/>
    <lineage>
        <taxon>Eukaryota</taxon>
        <taxon>Metazoa</taxon>
        <taxon>Ecdysozoa</taxon>
        <taxon>Arthropoda</taxon>
        <taxon>Chelicerata</taxon>
        <taxon>Arachnida</taxon>
        <taxon>Araneae</taxon>
        <taxon>Araneomorphae</taxon>
        <taxon>Entelegynae</taxon>
        <taxon>Araneoidea</taxon>
        <taxon>Araneidae</taxon>
        <taxon>Araneus</taxon>
    </lineage>
</organism>
<gene>
    <name evidence="1" type="ORF">AVEN_216056_1</name>
</gene>
<dbReference type="EMBL" id="BGPR01052281">
    <property type="protein sequence ID" value="GBO29132.1"/>
    <property type="molecule type" value="Genomic_DNA"/>
</dbReference>
<dbReference type="Proteomes" id="UP000499080">
    <property type="component" value="Unassembled WGS sequence"/>
</dbReference>